<accession>A0AAP0BNJ9</accession>
<sequence length="188" mass="20664">MTAFNPPPPPPSPPPPPPSHPPPSPPPPPPDDHPPPVSPRSPKPRAKRKPDHNLPNFSPTCTECGRRFSSSKALFGHMRCHPERQWRGIKPPPHCRRSHFTDEDYEVADILLLLANGPPPPAAADPQPSSGFCFHMGVQKGEGRARKKRAREVGADQDRRQLPSLQLFDLNLPPPAESNEEEGHSPAL</sequence>
<dbReference type="PANTHER" id="PTHR47591">
    <property type="entry name" value="ZINC FINGER PROTEIN ZAT2-RELATED"/>
    <property type="match status" value="1"/>
</dbReference>
<name>A0AAP0BNJ9_9ASPA</name>
<feature type="compositionally biased region" description="Basic and acidic residues" evidence="2">
    <location>
        <begin position="151"/>
        <end position="161"/>
    </location>
</feature>
<feature type="region of interest" description="Disordered" evidence="2">
    <location>
        <begin position="118"/>
        <end position="188"/>
    </location>
</feature>
<feature type="compositionally biased region" description="Pro residues" evidence="2">
    <location>
        <begin position="1"/>
        <end position="41"/>
    </location>
</feature>
<protein>
    <submittedName>
        <fullName evidence="4">Zinc finger protein ZAT3</fullName>
    </submittedName>
</protein>
<dbReference type="PANTHER" id="PTHR47591:SF13">
    <property type="entry name" value="OS02G0293900 PROTEIN"/>
    <property type="match status" value="1"/>
</dbReference>
<dbReference type="AlphaFoldDB" id="A0AAP0BNJ9"/>
<proteinExistence type="predicted"/>
<evidence type="ECO:0000313" key="5">
    <source>
        <dbReference type="Proteomes" id="UP001418222"/>
    </source>
</evidence>
<dbReference type="GO" id="GO:0008270">
    <property type="term" value="F:zinc ion binding"/>
    <property type="evidence" value="ECO:0007669"/>
    <property type="project" value="UniProtKB-KW"/>
</dbReference>
<evidence type="ECO:0000256" key="2">
    <source>
        <dbReference type="SAM" id="MobiDB-lite"/>
    </source>
</evidence>
<comment type="caution">
    <text evidence="4">The sequence shown here is derived from an EMBL/GenBank/DDBJ whole genome shotgun (WGS) entry which is preliminary data.</text>
</comment>
<evidence type="ECO:0000313" key="4">
    <source>
        <dbReference type="EMBL" id="KAK8945124.1"/>
    </source>
</evidence>
<reference evidence="4 5" key="1">
    <citation type="journal article" date="2022" name="Nat. Plants">
        <title>Genomes of leafy and leafless Platanthera orchids illuminate the evolution of mycoheterotrophy.</title>
        <authorList>
            <person name="Li M.H."/>
            <person name="Liu K.W."/>
            <person name="Li Z."/>
            <person name="Lu H.C."/>
            <person name="Ye Q.L."/>
            <person name="Zhang D."/>
            <person name="Wang J.Y."/>
            <person name="Li Y.F."/>
            <person name="Zhong Z.M."/>
            <person name="Liu X."/>
            <person name="Yu X."/>
            <person name="Liu D.K."/>
            <person name="Tu X.D."/>
            <person name="Liu B."/>
            <person name="Hao Y."/>
            <person name="Liao X.Y."/>
            <person name="Jiang Y.T."/>
            <person name="Sun W.H."/>
            <person name="Chen J."/>
            <person name="Chen Y.Q."/>
            <person name="Ai Y."/>
            <person name="Zhai J.W."/>
            <person name="Wu S.S."/>
            <person name="Zhou Z."/>
            <person name="Hsiao Y.Y."/>
            <person name="Wu W.L."/>
            <person name="Chen Y.Y."/>
            <person name="Lin Y.F."/>
            <person name="Hsu J.L."/>
            <person name="Li C.Y."/>
            <person name="Wang Z.W."/>
            <person name="Zhao X."/>
            <person name="Zhong W.Y."/>
            <person name="Ma X.K."/>
            <person name="Ma L."/>
            <person name="Huang J."/>
            <person name="Chen G.Z."/>
            <person name="Huang M.Z."/>
            <person name="Huang L."/>
            <person name="Peng D.H."/>
            <person name="Luo Y.B."/>
            <person name="Zou S.Q."/>
            <person name="Chen S.P."/>
            <person name="Lan S."/>
            <person name="Tsai W.C."/>
            <person name="Van de Peer Y."/>
            <person name="Liu Z.J."/>
        </authorList>
    </citation>
    <scope>NUCLEOTIDE SEQUENCE [LARGE SCALE GENOMIC DNA]</scope>
    <source>
        <strain evidence="4">Lor287</strain>
    </source>
</reference>
<gene>
    <name evidence="4" type="primary">ZAT3</name>
    <name evidence="4" type="ORF">KSP39_PZI007760</name>
</gene>
<keyword evidence="5" id="KW-1185">Reference proteome</keyword>
<keyword evidence="1" id="KW-0479">Metal-binding</keyword>
<feature type="domain" description="C2H2-type" evidence="3">
    <location>
        <begin position="59"/>
        <end position="86"/>
    </location>
</feature>
<dbReference type="Gene3D" id="3.30.160.60">
    <property type="entry name" value="Classic Zinc Finger"/>
    <property type="match status" value="1"/>
</dbReference>
<dbReference type="Pfam" id="PF13912">
    <property type="entry name" value="zf-C2H2_6"/>
    <property type="match status" value="1"/>
</dbReference>
<evidence type="ECO:0000259" key="3">
    <source>
        <dbReference type="PROSITE" id="PS50157"/>
    </source>
</evidence>
<organism evidence="4 5">
    <name type="scientific">Platanthera zijinensis</name>
    <dbReference type="NCBI Taxonomy" id="2320716"/>
    <lineage>
        <taxon>Eukaryota</taxon>
        <taxon>Viridiplantae</taxon>
        <taxon>Streptophyta</taxon>
        <taxon>Embryophyta</taxon>
        <taxon>Tracheophyta</taxon>
        <taxon>Spermatophyta</taxon>
        <taxon>Magnoliopsida</taxon>
        <taxon>Liliopsida</taxon>
        <taxon>Asparagales</taxon>
        <taxon>Orchidaceae</taxon>
        <taxon>Orchidoideae</taxon>
        <taxon>Orchideae</taxon>
        <taxon>Orchidinae</taxon>
        <taxon>Platanthera</taxon>
    </lineage>
</organism>
<dbReference type="InterPro" id="IPR036236">
    <property type="entry name" value="Znf_C2H2_sf"/>
</dbReference>
<keyword evidence="1" id="KW-0863">Zinc-finger</keyword>
<dbReference type="SUPFAM" id="SSF57667">
    <property type="entry name" value="beta-beta-alpha zinc fingers"/>
    <property type="match status" value="1"/>
</dbReference>
<feature type="region of interest" description="Disordered" evidence="2">
    <location>
        <begin position="1"/>
        <end position="63"/>
    </location>
</feature>
<dbReference type="InterPro" id="IPR013087">
    <property type="entry name" value="Znf_C2H2_type"/>
</dbReference>
<evidence type="ECO:0000256" key="1">
    <source>
        <dbReference type="PROSITE-ProRule" id="PRU00042"/>
    </source>
</evidence>
<dbReference type="EMBL" id="JBBWWQ010000006">
    <property type="protein sequence ID" value="KAK8945124.1"/>
    <property type="molecule type" value="Genomic_DNA"/>
</dbReference>
<dbReference type="Proteomes" id="UP001418222">
    <property type="component" value="Unassembled WGS sequence"/>
</dbReference>
<dbReference type="PROSITE" id="PS00028">
    <property type="entry name" value="ZINC_FINGER_C2H2_1"/>
    <property type="match status" value="1"/>
</dbReference>
<keyword evidence="1" id="KW-0862">Zinc</keyword>
<dbReference type="PROSITE" id="PS50157">
    <property type="entry name" value="ZINC_FINGER_C2H2_2"/>
    <property type="match status" value="1"/>
</dbReference>